<dbReference type="AlphaFoldDB" id="A0AAE1J8T4"/>
<dbReference type="PROSITE" id="PS51194">
    <property type="entry name" value="HELICASE_CTER"/>
    <property type="match status" value="1"/>
</dbReference>
<dbReference type="GO" id="GO:0030422">
    <property type="term" value="P:siRNA processing"/>
    <property type="evidence" value="ECO:0007669"/>
    <property type="project" value="TreeGrafter"/>
</dbReference>
<dbReference type="GO" id="GO:0005634">
    <property type="term" value="C:nucleus"/>
    <property type="evidence" value="ECO:0007669"/>
    <property type="project" value="TreeGrafter"/>
</dbReference>
<dbReference type="PANTHER" id="PTHR14950:SF70">
    <property type="entry name" value="ENDORIBONUCLEASE DICER HOMOLOG 2"/>
    <property type="match status" value="1"/>
</dbReference>
<dbReference type="InterPro" id="IPR027417">
    <property type="entry name" value="P-loop_NTPase"/>
</dbReference>
<organism evidence="3 4">
    <name type="scientific">Acacia crassicarpa</name>
    <name type="common">northern wattle</name>
    <dbReference type="NCBI Taxonomy" id="499986"/>
    <lineage>
        <taxon>Eukaryota</taxon>
        <taxon>Viridiplantae</taxon>
        <taxon>Streptophyta</taxon>
        <taxon>Embryophyta</taxon>
        <taxon>Tracheophyta</taxon>
        <taxon>Spermatophyta</taxon>
        <taxon>Magnoliopsida</taxon>
        <taxon>eudicotyledons</taxon>
        <taxon>Gunneridae</taxon>
        <taxon>Pentapetalae</taxon>
        <taxon>rosids</taxon>
        <taxon>fabids</taxon>
        <taxon>Fabales</taxon>
        <taxon>Fabaceae</taxon>
        <taxon>Caesalpinioideae</taxon>
        <taxon>mimosoid clade</taxon>
        <taxon>Acacieae</taxon>
        <taxon>Acacia</taxon>
    </lineage>
</organism>
<protein>
    <recommendedName>
        <fullName evidence="2">Helicase C-terminal domain-containing protein</fullName>
    </recommendedName>
</protein>
<name>A0AAE1J8T4_9FABA</name>
<sequence length="91" mass="10410">MRCIIFVERIITAIALEALLREVLPKYNGWKTKHIAANSSKLQNQTRTNQNEIIEEFRMSLVNIIVAASILEEGLDVQSCNLVIRFDPLLQ</sequence>
<dbReference type="GO" id="GO:0005737">
    <property type="term" value="C:cytoplasm"/>
    <property type="evidence" value="ECO:0007669"/>
    <property type="project" value="TreeGrafter"/>
</dbReference>
<dbReference type="InterPro" id="IPR001650">
    <property type="entry name" value="Helicase_C-like"/>
</dbReference>
<evidence type="ECO:0000313" key="3">
    <source>
        <dbReference type="EMBL" id="KAK4265992.1"/>
    </source>
</evidence>
<comment type="caution">
    <text evidence="3">The sequence shown here is derived from an EMBL/GenBank/DDBJ whole genome shotgun (WGS) entry which is preliminary data.</text>
</comment>
<proteinExistence type="predicted"/>
<dbReference type="PANTHER" id="PTHR14950">
    <property type="entry name" value="DICER-RELATED"/>
    <property type="match status" value="1"/>
</dbReference>
<dbReference type="SUPFAM" id="SSF52540">
    <property type="entry name" value="P-loop containing nucleoside triphosphate hydrolases"/>
    <property type="match status" value="1"/>
</dbReference>
<dbReference type="GO" id="GO:0004525">
    <property type="term" value="F:ribonuclease III activity"/>
    <property type="evidence" value="ECO:0007669"/>
    <property type="project" value="TreeGrafter"/>
</dbReference>
<dbReference type="GO" id="GO:0003723">
    <property type="term" value="F:RNA binding"/>
    <property type="evidence" value="ECO:0007669"/>
    <property type="project" value="TreeGrafter"/>
</dbReference>
<gene>
    <name evidence="3" type="ORF">QN277_026970</name>
</gene>
<keyword evidence="1" id="KW-0378">Hydrolase</keyword>
<reference evidence="3" key="1">
    <citation type="submission" date="2023-10" db="EMBL/GenBank/DDBJ databases">
        <title>Chromosome-level genome of the transformable northern wattle, Acacia crassicarpa.</title>
        <authorList>
            <person name="Massaro I."/>
            <person name="Sinha N.R."/>
            <person name="Poethig S."/>
            <person name="Leichty A.R."/>
        </authorList>
    </citation>
    <scope>NUCLEOTIDE SEQUENCE</scope>
    <source>
        <strain evidence="3">Acra3RX</strain>
        <tissue evidence="3">Leaf</tissue>
    </source>
</reference>
<dbReference type="EMBL" id="JAWXYG010000008">
    <property type="protein sequence ID" value="KAK4265992.1"/>
    <property type="molecule type" value="Genomic_DNA"/>
</dbReference>
<evidence type="ECO:0000259" key="2">
    <source>
        <dbReference type="PROSITE" id="PS51194"/>
    </source>
</evidence>
<dbReference type="Pfam" id="PF00271">
    <property type="entry name" value="Helicase_C"/>
    <property type="match status" value="1"/>
</dbReference>
<feature type="domain" description="Helicase C-terminal" evidence="2">
    <location>
        <begin position="1"/>
        <end position="91"/>
    </location>
</feature>
<dbReference type="Gene3D" id="3.40.50.300">
    <property type="entry name" value="P-loop containing nucleotide triphosphate hydrolases"/>
    <property type="match status" value="1"/>
</dbReference>
<accession>A0AAE1J8T4</accession>
<dbReference type="Proteomes" id="UP001293593">
    <property type="component" value="Unassembled WGS sequence"/>
</dbReference>
<evidence type="ECO:0000256" key="1">
    <source>
        <dbReference type="ARBA" id="ARBA00022801"/>
    </source>
</evidence>
<evidence type="ECO:0000313" key="4">
    <source>
        <dbReference type="Proteomes" id="UP001293593"/>
    </source>
</evidence>
<keyword evidence="4" id="KW-1185">Reference proteome</keyword>